<keyword evidence="4" id="KW-1185">Reference proteome</keyword>
<evidence type="ECO:0000256" key="1">
    <source>
        <dbReference type="SAM" id="Phobius"/>
    </source>
</evidence>
<evidence type="ECO:0000256" key="2">
    <source>
        <dbReference type="SAM" id="SignalP"/>
    </source>
</evidence>
<keyword evidence="1" id="KW-1133">Transmembrane helix</keyword>
<dbReference type="EMBL" id="JBBBZM010000045">
    <property type="protein sequence ID" value="KAL0636735.1"/>
    <property type="molecule type" value="Genomic_DNA"/>
</dbReference>
<feature type="signal peptide" evidence="2">
    <location>
        <begin position="1"/>
        <end position="24"/>
    </location>
</feature>
<feature type="chain" id="PRO_5046460862" evidence="2">
    <location>
        <begin position="25"/>
        <end position="106"/>
    </location>
</feature>
<proteinExistence type="predicted"/>
<sequence>MASTTTPRGRFVLLVILAIRPANAWSGTSTRSQAWLAFVIVAGVVIVVVVTPSGLLYWYLWRRGTRGAAGGSLPSDNPGAVELQQVSGAEDGAGGTGVDVLPSQQA</sequence>
<name>A0ABR3GLD3_9PEZI</name>
<keyword evidence="1" id="KW-0812">Transmembrane</keyword>
<organism evidence="3 4">
    <name type="scientific">Discina gigas</name>
    <dbReference type="NCBI Taxonomy" id="1032678"/>
    <lineage>
        <taxon>Eukaryota</taxon>
        <taxon>Fungi</taxon>
        <taxon>Dikarya</taxon>
        <taxon>Ascomycota</taxon>
        <taxon>Pezizomycotina</taxon>
        <taxon>Pezizomycetes</taxon>
        <taxon>Pezizales</taxon>
        <taxon>Discinaceae</taxon>
        <taxon>Discina</taxon>
    </lineage>
</organism>
<feature type="transmembrane region" description="Helical" evidence="1">
    <location>
        <begin position="34"/>
        <end position="60"/>
    </location>
</feature>
<reference evidence="3 4" key="1">
    <citation type="submission" date="2024-02" db="EMBL/GenBank/DDBJ databases">
        <title>Discinaceae phylogenomics.</title>
        <authorList>
            <person name="Dirks A.C."/>
            <person name="James T.Y."/>
        </authorList>
    </citation>
    <scope>NUCLEOTIDE SEQUENCE [LARGE SCALE GENOMIC DNA]</scope>
    <source>
        <strain evidence="3 4">ACD0624</strain>
    </source>
</reference>
<accession>A0ABR3GLD3</accession>
<keyword evidence="1" id="KW-0472">Membrane</keyword>
<dbReference type="Proteomes" id="UP001447188">
    <property type="component" value="Unassembled WGS sequence"/>
</dbReference>
<evidence type="ECO:0000313" key="3">
    <source>
        <dbReference type="EMBL" id="KAL0636735.1"/>
    </source>
</evidence>
<evidence type="ECO:0000313" key="4">
    <source>
        <dbReference type="Proteomes" id="UP001447188"/>
    </source>
</evidence>
<gene>
    <name evidence="3" type="ORF">Q9L58_004343</name>
</gene>
<keyword evidence="2" id="KW-0732">Signal</keyword>
<protein>
    <submittedName>
        <fullName evidence="3">Uncharacterized protein</fullName>
    </submittedName>
</protein>
<comment type="caution">
    <text evidence="3">The sequence shown here is derived from an EMBL/GenBank/DDBJ whole genome shotgun (WGS) entry which is preliminary data.</text>
</comment>